<reference evidence="1 2" key="1">
    <citation type="submission" date="2022-11" db="EMBL/GenBank/DDBJ databases">
        <title>Minimal conservation of predation-associated metabolite biosynthetic gene clusters underscores biosynthetic potential of Myxococcota including descriptions for ten novel species: Archangium lansinium sp. nov., Myxococcus landrumus sp. nov., Nannocystis bai.</title>
        <authorList>
            <person name="Ahearne A."/>
            <person name="Stevens C."/>
            <person name="Dowd S."/>
        </authorList>
    </citation>
    <scope>NUCLEOTIDE SEQUENCE [LARGE SCALE GENOMIC DNA]</scope>
    <source>
        <strain evidence="1 2">NCWAL01</strain>
    </source>
</reference>
<keyword evidence="2" id="KW-1185">Reference proteome</keyword>
<evidence type="ECO:0000313" key="1">
    <source>
        <dbReference type="EMBL" id="MDC0711511.1"/>
    </source>
</evidence>
<organism evidence="1 2">
    <name type="scientific">Stigmatella ashevillensis</name>
    <dbReference type="NCBI Taxonomy" id="2995309"/>
    <lineage>
        <taxon>Bacteria</taxon>
        <taxon>Pseudomonadati</taxon>
        <taxon>Myxococcota</taxon>
        <taxon>Myxococcia</taxon>
        <taxon>Myxococcales</taxon>
        <taxon>Cystobacterineae</taxon>
        <taxon>Archangiaceae</taxon>
        <taxon>Stigmatella</taxon>
    </lineage>
</organism>
<dbReference type="EMBL" id="JAQNDM010000002">
    <property type="protein sequence ID" value="MDC0711511.1"/>
    <property type="molecule type" value="Genomic_DNA"/>
</dbReference>
<comment type="caution">
    <text evidence="1">The sequence shown here is derived from an EMBL/GenBank/DDBJ whole genome shotgun (WGS) entry which is preliminary data.</text>
</comment>
<accession>A0ABT5DGM6</accession>
<dbReference type="RefSeq" id="WP_272141472.1">
    <property type="nucleotide sequence ID" value="NZ_JAQNDM010000002.1"/>
</dbReference>
<evidence type="ECO:0000313" key="2">
    <source>
        <dbReference type="Proteomes" id="UP001221838"/>
    </source>
</evidence>
<dbReference type="Proteomes" id="UP001221838">
    <property type="component" value="Unassembled WGS sequence"/>
</dbReference>
<protein>
    <recommendedName>
        <fullName evidence="3">Pentapeptide repeat-containing protein</fullName>
    </recommendedName>
</protein>
<proteinExistence type="predicted"/>
<gene>
    <name evidence="1" type="ORF">POL68_23775</name>
</gene>
<sequence length="206" mass="23611">MWLNNVIFKNQVIENERLEFRDKNALYYLGPNLLLRSCTLVLQVPTRRLLLNGLKLMDCSLEVKRELKDLAWYEAHLKGCRFTGRFLGCDFGNLPEPGLPHREVGGIEDCDFTAAHLHACRFVGCDPHTLRFPRWPHFTILEPFRRRQEFAAIPWPQALHAWFTTAGTDPETTAAITFSAAELAQEAGVREEQIRALLEGHTDVIL</sequence>
<evidence type="ECO:0008006" key="3">
    <source>
        <dbReference type="Google" id="ProtNLM"/>
    </source>
</evidence>
<name>A0ABT5DGM6_9BACT</name>